<sequence length="156" mass="17905">MEVPLLIEADAAAVEHEEDCLVQDSSLMRRGRTRQPEVGGGTILRQREMPWNRRGWYNNNSSRCPVVDFRVADEDEINNHRNLLEVLRLSPLKASRKLLLSRTSEREIRRWEEMVHGCSSDSDSYCTWPDAMGREERVGRDGLSFDNEEGVAGSED</sequence>
<reference evidence="2" key="1">
    <citation type="journal article" date="2018" name="Data Brief">
        <title>Genome sequence data from 17 accessions of Ensete ventricosum, a staple food crop for millions in Ethiopia.</title>
        <authorList>
            <person name="Yemataw Z."/>
            <person name="Muzemil S."/>
            <person name="Ambachew D."/>
            <person name="Tripathi L."/>
            <person name="Tesfaye K."/>
            <person name="Chala A."/>
            <person name="Farbos A."/>
            <person name="O'Neill P."/>
            <person name="Moore K."/>
            <person name="Grant M."/>
            <person name="Studholme D.J."/>
        </authorList>
    </citation>
    <scope>NUCLEOTIDE SEQUENCE [LARGE SCALE GENOMIC DNA]</scope>
    <source>
        <tissue evidence="2">Leaf</tissue>
    </source>
</reference>
<protein>
    <submittedName>
        <fullName evidence="2">Uncharacterized protein</fullName>
    </submittedName>
</protein>
<proteinExistence type="predicted"/>
<feature type="compositionally biased region" description="Acidic residues" evidence="1">
    <location>
        <begin position="146"/>
        <end position="156"/>
    </location>
</feature>
<name>A0A445MEP5_ENSVE</name>
<accession>A0A445MEP5</accession>
<dbReference type="EMBL" id="KV875744">
    <property type="protein sequence ID" value="RZR72721.1"/>
    <property type="molecule type" value="Genomic_DNA"/>
</dbReference>
<evidence type="ECO:0000313" key="2">
    <source>
        <dbReference type="EMBL" id="RZR72721.1"/>
    </source>
</evidence>
<feature type="region of interest" description="Disordered" evidence="1">
    <location>
        <begin position="137"/>
        <end position="156"/>
    </location>
</feature>
<organism evidence="2">
    <name type="scientific">Ensete ventricosum</name>
    <name type="common">Abyssinian banana</name>
    <name type="synonym">Musa ensete</name>
    <dbReference type="NCBI Taxonomy" id="4639"/>
    <lineage>
        <taxon>Eukaryota</taxon>
        <taxon>Viridiplantae</taxon>
        <taxon>Streptophyta</taxon>
        <taxon>Embryophyta</taxon>
        <taxon>Tracheophyta</taxon>
        <taxon>Spermatophyta</taxon>
        <taxon>Magnoliopsida</taxon>
        <taxon>Liliopsida</taxon>
        <taxon>Zingiberales</taxon>
        <taxon>Musaceae</taxon>
        <taxon>Ensete</taxon>
    </lineage>
</organism>
<evidence type="ECO:0000256" key="1">
    <source>
        <dbReference type="SAM" id="MobiDB-lite"/>
    </source>
</evidence>
<dbReference type="Proteomes" id="UP000290560">
    <property type="component" value="Unassembled WGS sequence"/>
</dbReference>
<gene>
    <name evidence="2" type="ORF">BHM03_00016127</name>
</gene>
<dbReference type="AlphaFoldDB" id="A0A445MEP5"/>